<sequence>MDAEQLIKELQFKAVRSSGPGGQHVNKTSSKVEAHFHLEQSEALSEEEKIRLAKKLENRINTDGFIVMQCGETRSQHRNKTLVIDRLLSLLTENLKVKKKRKKSKPSRAAIEKRLKKKKQQAMKKSNRKPPNIE</sequence>
<dbReference type="GO" id="GO:0003747">
    <property type="term" value="F:translation release factor activity"/>
    <property type="evidence" value="ECO:0007669"/>
    <property type="project" value="InterPro"/>
</dbReference>
<gene>
    <name evidence="4" type="ORF">C5O00_06575</name>
</gene>
<dbReference type="GO" id="GO:0072344">
    <property type="term" value="P:rescue of stalled ribosome"/>
    <property type="evidence" value="ECO:0007669"/>
    <property type="project" value="TreeGrafter"/>
</dbReference>
<evidence type="ECO:0000313" key="5">
    <source>
        <dbReference type="Proteomes" id="UP000238442"/>
    </source>
</evidence>
<feature type="compositionally biased region" description="Basic residues" evidence="2">
    <location>
        <begin position="114"/>
        <end position="128"/>
    </location>
</feature>
<evidence type="ECO:0000256" key="1">
    <source>
        <dbReference type="ARBA" id="ARBA00010835"/>
    </source>
</evidence>
<comment type="similarity">
    <text evidence="1">Belongs to the prokaryotic/mitochondrial release factor family.</text>
</comment>
<dbReference type="SUPFAM" id="SSF75620">
    <property type="entry name" value="Release factor"/>
    <property type="match status" value="1"/>
</dbReference>
<dbReference type="RefSeq" id="WP_105215998.1">
    <property type="nucleotide sequence ID" value="NZ_CP027062.1"/>
</dbReference>
<feature type="region of interest" description="Disordered" evidence="2">
    <location>
        <begin position="97"/>
        <end position="134"/>
    </location>
</feature>
<feature type="domain" description="Prokaryotic-type class I peptide chain release factors" evidence="3">
    <location>
        <begin position="16"/>
        <end position="32"/>
    </location>
</feature>
<feature type="compositionally biased region" description="Basic residues" evidence="2">
    <location>
        <begin position="97"/>
        <end position="106"/>
    </location>
</feature>
<protein>
    <submittedName>
        <fullName evidence="4">Aminoacyl-tRNA hydrolase</fullName>
    </submittedName>
</protein>
<dbReference type="EMBL" id="CP027062">
    <property type="protein sequence ID" value="AVI50854.1"/>
    <property type="molecule type" value="Genomic_DNA"/>
</dbReference>
<organism evidence="4 5">
    <name type="scientific">Pukyongia salina</name>
    <dbReference type="NCBI Taxonomy" id="2094025"/>
    <lineage>
        <taxon>Bacteria</taxon>
        <taxon>Pseudomonadati</taxon>
        <taxon>Bacteroidota</taxon>
        <taxon>Flavobacteriia</taxon>
        <taxon>Flavobacteriales</taxon>
        <taxon>Flavobacteriaceae</taxon>
        <taxon>Pukyongia</taxon>
    </lineage>
</organism>
<dbReference type="NCBIfam" id="NF006718">
    <property type="entry name" value="PRK09256.1"/>
    <property type="match status" value="1"/>
</dbReference>
<evidence type="ECO:0000256" key="2">
    <source>
        <dbReference type="SAM" id="MobiDB-lite"/>
    </source>
</evidence>
<keyword evidence="5" id="KW-1185">Reference proteome</keyword>
<dbReference type="Proteomes" id="UP000238442">
    <property type="component" value="Chromosome"/>
</dbReference>
<dbReference type="GO" id="GO:0004045">
    <property type="term" value="F:peptidyl-tRNA hydrolase activity"/>
    <property type="evidence" value="ECO:0007669"/>
    <property type="project" value="TreeGrafter"/>
</dbReference>
<dbReference type="PANTHER" id="PTHR47814">
    <property type="entry name" value="PEPTIDYL-TRNA HYDROLASE ARFB"/>
    <property type="match status" value="1"/>
</dbReference>
<proteinExistence type="inferred from homology"/>
<dbReference type="KEGG" id="aue:C5O00_06575"/>
<dbReference type="GO" id="GO:0043022">
    <property type="term" value="F:ribosome binding"/>
    <property type="evidence" value="ECO:0007669"/>
    <property type="project" value="TreeGrafter"/>
</dbReference>
<dbReference type="PROSITE" id="PS00745">
    <property type="entry name" value="RF_PROK_I"/>
    <property type="match status" value="1"/>
</dbReference>
<dbReference type="PANTHER" id="PTHR47814:SF1">
    <property type="entry name" value="PEPTIDYL-TRNA HYDROLASE ARFB"/>
    <property type="match status" value="1"/>
</dbReference>
<dbReference type="OrthoDB" id="9815709at2"/>
<keyword evidence="4" id="KW-0378">Hydrolase</keyword>
<dbReference type="InterPro" id="IPR000352">
    <property type="entry name" value="Pep_chain_release_fac_I"/>
</dbReference>
<name>A0A2S0HWD0_9FLAO</name>
<evidence type="ECO:0000259" key="3">
    <source>
        <dbReference type="PROSITE" id="PS00745"/>
    </source>
</evidence>
<evidence type="ECO:0000313" key="4">
    <source>
        <dbReference type="EMBL" id="AVI50854.1"/>
    </source>
</evidence>
<accession>A0A2S0HWD0</accession>
<dbReference type="InterPro" id="IPR045853">
    <property type="entry name" value="Pep_chain_release_fac_I_sf"/>
</dbReference>
<reference evidence="4 5" key="1">
    <citation type="submission" date="2018-02" db="EMBL/GenBank/DDBJ databases">
        <title>Genomic analysis of the strain RR4-38 isolated from a seawater recirculating aquaculture system.</title>
        <authorList>
            <person name="Kim Y.-S."/>
            <person name="Jang Y.H."/>
            <person name="Kim K.-H."/>
        </authorList>
    </citation>
    <scope>NUCLEOTIDE SEQUENCE [LARGE SCALE GENOMIC DNA]</scope>
    <source>
        <strain evidence="4 5">RR4-38</strain>
    </source>
</reference>
<dbReference type="Gene3D" id="3.30.160.20">
    <property type="match status" value="1"/>
</dbReference>
<dbReference type="Pfam" id="PF00472">
    <property type="entry name" value="RF-1"/>
    <property type="match status" value="1"/>
</dbReference>
<dbReference type="AlphaFoldDB" id="A0A2S0HWD0"/>